<accession>A0A239JF08</accession>
<evidence type="ECO:0000313" key="2">
    <source>
        <dbReference type="Proteomes" id="UP000198432"/>
    </source>
</evidence>
<organism evidence="1 2">
    <name type="scientific">Pontibacter ummariensis</name>
    <dbReference type="NCBI Taxonomy" id="1610492"/>
    <lineage>
        <taxon>Bacteria</taxon>
        <taxon>Pseudomonadati</taxon>
        <taxon>Bacteroidota</taxon>
        <taxon>Cytophagia</taxon>
        <taxon>Cytophagales</taxon>
        <taxon>Hymenobacteraceae</taxon>
        <taxon>Pontibacter</taxon>
    </lineage>
</organism>
<name>A0A239JF08_9BACT</name>
<proteinExistence type="predicted"/>
<evidence type="ECO:0000313" key="1">
    <source>
        <dbReference type="EMBL" id="SNT04389.1"/>
    </source>
</evidence>
<sequence length="34" mass="3992">MSEGFVNNKDLTKGKRKRLALRKLHNFFTKTAKI</sequence>
<gene>
    <name evidence="1" type="ORF">SAMN06296052_12182</name>
</gene>
<protein>
    <submittedName>
        <fullName evidence="1">Uncharacterized protein</fullName>
    </submittedName>
</protein>
<dbReference type="AlphaFoldDB" id="A0A239JF08"/>
<dbReference type="Proteomes" id="UP000198432">
    <property type="component" value="Unassembled WGS sequence"/>
</dbReference>
<reference evidence="2" key="1">
    <citation type="submission" date="2017-06" db="EMBL/GenBank/DDBJ databases">
        <authorList>
            <person name="Varghese N."/>
            <person name="Submissions S."/>
        </authorList>
    </citation>
    <scope>NUCLEOTIDE SEQUENCE [LARGE SCALE GENOMIC DNA]</scope>
    <source>
        <strain evidence="2">NKM1</strain>
    </source>
</reference>
<dbReference type="EMBL" id="FZOQ01000021">
    <property type="protein sequence ID" value="SNT04389.1"/>
    <property type="molecule type" value="Genomic_DNA"/>
</dbReference>
<keyword evidence="2" id="KW-1185">Reference proteome</keyword>